<protein>
    <submittedName>
        <fullName evidence="2">Uncharacterized protein</fullName>
    </submittedName>
</protein>
<organism evidence="2 3">
    <name type="scientific">Cytospora mali</name>
    <name type="common">Apple Valsa canker fungus</name>
    <name type="synonym">Valsa mali</name>
    <dbReference type="NCBI Taxonomy" id="578113"/>
    <lineage>
        <taxon>Eukaryota</taxon>
        <taxon>Fungi</taxon>
        <taxon>Dikarya</taxon>
        <taxon>Ascomycota</taxon>
        <taxon>Pezizomycotina</taxon>
        <taxon>Sordariomycetes</taxon>
        <taxon>Sordariomycetidae</taxon>
        <taxon>Diaporthales</taxon>
        <taxon>Cytosporaceae</taxon>
        <taxon>Cytospora</taxon>
    </lineage>
</organism>
<evidence type="ECO:0000256" key="1">
    <source>
        <dbReference type="SAM" id="Phobius"/>
    </source>
</evidence>
<gene>
    <name evidence="2" type="ORF">VP1G_11485</name>
</gene>
<dbReference type="Proteomes" id="UP000078576">
    <property type="component" value="Unassembled WGS sequence"/>
</dbReference>
<feature type="transmembrane region" description="Helical" evidence="1">
    <location>
        <begin position="6"/>
        <end position="30"/>
    </location>
</feature>
<dbReference type="AlphaFoldDB" id="A0A194VG66"/>
<keyword evidence="1" id="KW-0812">Transmembrane</keyword>
<keyword evidence="1" id="KW-0472">Membrane</keyword>
<sequence>MIVILIVYIAIMICILALLTSIVSHTAIVIRILDPHPSFAHLDPVPDSCCVSVGGWTIGSCLGHPLNRENCPFKPLAWNLDNVPKALDLEMARSGVVFLLLDLSLLPLLLYPLLPSRSGGHDDYIVLAFPFRSCELRHNTVGSARNMLSMGRTPVVDTMCIEPLSRGHDSGKETAVFRARAGLYGVVDSSPKGSQLVIEVGPRTDGFRGQSILGYNLPSIVVLGLKSKRTTLAATPQQLPEYVYRPREWDCEKMVMEEVAMA</sequence>
<reference evidence="3" key="1">
    <citation type="submission" date="2014-12" db="EMBL/GenBank/DDBJ databases">
        <title>Genome Sequence of Valsa Canker Pathogens Uncovers a Specific Adaption of Colonization on Woody Bark.</title>
        <authorList>
            <person name="Yin Z."/>
            <person name="Liu H."/>
            <person name="Gao X."/>
            <person name="Li Z."/>
            <person name="Song N."/>
            <person name="Ke X."/>
            <person name="Dai Q."/>
            <person name="Wu Y."/>
            <person name="Sun Y."/>
            <person name="Xu J.-R."/>
            <person name="Kang Z.K."/>
            <person name="Wang L."/>
            <person name="Huang L."/>
        </authorList>
    </citation>
    <scope>NUCLEOTIDE SEQUENCE [LARGE SCALE GENOMIC DNA]</scope>
    <source>
        <strain evidence="3">SXYL134</strain>
    </source>
</reference>
<keyword evidence="1" id="KW-1133">Transmembrane helix</keyword>
<dbReference type="EMBL" id="KN714839">
    <property type="protein sequence ID" value="KUI62869.1"/>
    <property type="molecule type" value="Genomic_DNA"/>
</dbReference>
<accession>A0A194VG66</accession>
<keyword evidence="3" id="KW-1185">Reference proteome</keyword>
<evidence type="ECO:0000313" key="2">
    <source>
        <dbReference type="EMBL" id="KUI62869.1"/>
    </source>
</evidence>
<evidence type="ECO:0000313" key="3">
    <source>
        <dbReference type="Proteomes" id="UP000078576"/>
    </source>
</evidence>
<name>A0A194VG66_CYTMA</name>
<proteinExistence type="predicted"/>